<evidence type="ECO:0000256" key="2">
    <source>
        <dbReference type="SAM" id="MobiDB-lite"/>
    </source>
</evidence>
<accession>A0ABQ7AEF7</accession>
<evidence type="ECO:0000256" key="1">
    <source>
        <dbReference type="SAM" id="Coils"/>
    </source>
</evidence>
<evidence type="ECO:0000313" key="3">
    <source>
        <dbReference type="EMBL" id="KAF3495993.1"/>
    </source>
</evidence>
<organism evidence="3 4">
    <name type="scientific">Brassica cretica</name>
    <name type="common">Mustard</name>
    <dbReference type="NCBI Taxonomy" id="69181"/>
    <lineage>
        <taxon>Eukaryota</taxon>
        <taxon>Viridiplantae</taxon>
        <taxon>Streptophyta</taxon>
        <taxon>Embryophyta</taxon>
        <taxon>Tracheophyta</taxon>
        <taxon>Spermatophyta</taxon>
        <taxon>Magnoliopsida</taxon>
        <taxon>eudicotyledons</taxon>
        <taxon>Gunneridae</taxon>
        <taxon>Pentapetalae</taxon>
        <taxon>rosids</taxon>
        <taxon>malvids</taxon>
        <taxon>Brassicales</taxon>
        <taxon>Brassicaceae</taxon>
        <taxon>Brassiceae</taxon>
        <taxon>Brassica</taxon>
    </lineage>
</organism>
<sequence length="471" mass="51929">MDSPVSRSDSTSEPCEGSDCDLMAPLPLSCVYAAPPLVGPASSVEERASSYIPREIPVYEAFFDSGLIGVIPALIVGLCNLFEISPSQLNPPTWRILTPIQNLGDLEYLSLRINEVLFAYHLAPLNGGQGRFHLRPRSGLLIVEELPKTGAHHAPAEGDRAVIRARQLPVYRRQVNFLVSETVLQRSSLWSNCPLALSTLFHLTPDDCFYPGDMARGVANDPFTAYQEAAKVMSTKKGSSSRSASGDEVMITGSRRSTVVKLEPFPSLPGKRPKSGGVTTRSAQQSADMARSAGSLAVALSNLNLNVFPQDGTVLPIGDPLEVVQVLQERLLRTVSQLYHLGERLSGEGLPTLREEIEDLKRQVSGERNQRAARELEICDIKDKVKHLEKVAEASSADALATSQKNQELEEEIDALKVAAETFKFKMVMAVNGARVVARWELMREWLRKQSARWDLVTAMEQYEMDFSRVQ</sequence>
<protein>
    <submittedName>
        <fullName evidence="3">Uncharacterized protein</fullName>
    </submittedName>
</protein>
<comment type="caution">
    <text evidence="3">The sequence shown here is derived from an EMBL/GenBank/DDBJ whole genome shotgun (WGS) entry which is preliminary data.</text>
</comment>
<evidence type="ECO:0000313" key="4">
    <source>
        <dbReference type="Proteomes" id="UP000266723"/>
    </source>
</evidence>
<dbReference type="PANTHER" id="PTHR31099">
    <property type="entry name" value="OS06G0165300 PROTEIN"/>
    <property type="match status" value="1"/>
</dbReference>
<dbReference type="PANTHER" id="PTHR31099:SF49">
    <property type="entry name" value="MYOSIN HEAVY CHAIN-LIKE PROTEIN"/>
    <property type="match status" value="1"/>
</dbReference>
<feature type="region of interest" description="Disordered" evidence="2">
    <location>
        <begin position="263"/>
        <end position="286"/>
    </location>
</feature>
<name>A0ABQ7AEF7_BRACR</name>
<keyword evidence="4" id="KW-1185">Reference proteome</keyword>
<proteinExistence type="predicted"/>
<gene>
    <name evidence="3" type="ORF">DY000_02052833</name>
</gene>
<feature type="coiled-coil region" evidence="1">
    <location>
        <begin position="350"/>
        <end position="426"/>
    </location>
</feature>
<reference evidence="3 4" key="1">
    <citation type="journal article" date="2020" name="BMC Genomics">
        <title>Intraspecific diversification of the crop wild relative Brassica cretica Lam. using demographic model selection.</title>
        <authorList>
            <person name="Kioukis A."/>
            <person name="Michalopoulou V.A."/>
            <person name="Briers L."/>
            <person name="Pirintsos S."/>
            <person name="Studholme D.J."/>
            <person name="Pavlidis P."/>
            <person name="Sarris P.F."/>
        </authorList>
    </citation>
    <scope>NUCLEOTIDE SEQUENCE [LARGE SCALE GENOMIC DNA]</scope>
    <source>
        <strain evidence="4">cv. PFS-1207/04</strain>
    </source>
</reference>
<keyword evidence="1" id="KW-0175">Coiled coil</keyword>
<dbReference type="EMBL" id="QGKV02002055">
    <property type="protein sequence ID" value="KAF3495993.1"/>
    <property type="molecule type" value="Genomic_DNA"/>
</dbReference>
<dbReference type="Proteomes" id="UP000266723">
    <property type="component" value="Unassembled WGS sequence"/>
</dbReference>
<feature type="compositionally biased region" description="Polar residues" evidence="2">
    <location>
        <begin position="277"/>
        <end position="286"/>
    </location>
</feature>